<dbReference type="Proteomes" id="UP000245507">
    <property type="component" value="Unassembled WGS sequence"/>
</dbReference>
<keyword evidence="3" id="KW-0378">Hydrolase</keyword>
<dbReference type="InterPro" id="IPR003675">
    <property type="entry name" value="Rce1/LyrA-like_dom"/>
</dbReference>
<dbReference type="GO" id="GO:0008237">
    <property type="term" value="F:metallopeptidase activity"/>
    <property type="evidence" value="ECO:0007669"/>
    <property type="project" value="UniProtKB-KW"/>
</dbReference>
<evidence type="ECO:0000313" key="4">
    <source>
        <dbReference type="Proteomes" id="UP000245507"/>
    </source>
</evidence>
<keyword evidence="3" id="KW-0645">Protease</keyword>
<name>A0A316TX48_9ACTN</name>
<keyword evidence="3" id="KW-0482">Metalloprotease</keyword>
<dbReference type="GO" id="GO:0006508">
    <property type="term" value="P:proteolysis"/>
    <property type="evidence" value="ECO:0007669"/>
    <property type="project" value="UniProtKB-KW"/>
</dbReference>
<organism evidence="3 4">
    <name type="scientific">Nocardioides silvaticus</name>
    <dbReference type="NCBI Taxonomy" id="2201891"/>
    <lineage>
        <taxon>Bacteria</taxon>
        <taxon>Bacillati</taxon>
        <taxon>Actinomycetota</taxon>
        <taxon>Actinomycetes</taxon>
        <taxon>Propionibacteriales</taxon>
        <taxon>Nocardioidaceae</taxon>
        <taxon>Nocardioides</taxon>
    </lineage>
</organism>
<evidence type="ECO:0000259" key="2">
    <source>
        <dbReference type="Pfam" id="PF02517"/>
    </source>
</evidence>
<reference evidence="3 4" key="1">
    <citation type="submission" date="2018-05" db="EMBL/GenBank/DDBJ databases">
        <title>Nocardioides silvaticus genome.</title>
        <authorList>
            <person name="Li C."/>
            <person name="Wang G."/>
        </authorList>
    </citation>
    <scope>NUCLEOTIDE SEQUENCE [LARGE SCALE GENOMIC DNA]</scope>
    <source>
        <strain evidence="3 4">CCTCC AB 2018079</strain>
    </source>
</reference>
<dbReference type="AlphaFoldDB" id="A0A316TX48"/>
<keyword evidence="1" id="KW-0472">Membrane</keyword>
<gene>
    <name evidence="3" type="ORF">DJ010_00640</name>
</gene>
<keyword evidence="1" id="KW-0812">Transmembrane</keyword>
<dbReference type="GO" id="GO:0004175">
    <property type="term" value="F:endopeptidase activity"/>
    <property type="evidence" value="ECO:0007669"/>
    <property type="project" value="UniProtKB-ARBA"/>
</dbReference>
<feature type="domain" description="CAAX prenyl protease 2/Lysostaphin resistance protein A-like" evidence="2">
    <location>
        <begin position="143"/>
        <end position="224"/>
    </location>
</feature>
<feature type="transmembrane region" description="Helical" evidence="1">
    <location>
        <begin position="59"/>
        <end position="85"/>
    </location>
</feature>
<evidence type="ECO:0000256" key="1">
    <source>
        <dbReference type="SAM" id="Phobius"/>
    </source>
</evidence>
<proteinExistence type="predicted"/>
<dbReference type="Pfam" id="PF02517">
    <property type="entry name" value="Rce1-like"/>
    <property type="match status" value="1"/>
</dbReference>
<comment type="caution">
    <text evidence="3">The sequence shown here is derived from an EMBL/GenBank/DDBJ whole genome shotgun (WGS) entry which is preliminary data.</text>
</comment>
<accession>A0A316TX48</accession>
<protein>
    <submittedName>
        <fullName evidence="3">CPBP family intramembrane metalloprotease</fullName>
    </submittedName>
</protein>
<sequence>MRPRRLLDRYLPRSLRHVAIENLDSADALRRRRRAVAVTSLVGAGLLGASLSTRPGSRSFYLSTGAVAGLWTVGSLASGPLHLGWIETRDETLQRPVLTPIATGVGAFAAFYGAALVARRIPVLDAAVSDVLLFAEEGDDRLVLLTTLANGVAEEVFFRGALYAALGDHHPVASSTAVYTLATSTTRNPALVLAAAAMGGLFALQRRASGGVQAPALTHLTWSALMVRYLPPLFRRRR</sequence>
<dbReference type="OrthoDB" id="4407663at2"/>
<dbReference type="GO" id="GO:0080120">
    <property type="term" value="P:CAAX-box protein maturation"/>
    <property type="evidence" value="ECO:0007669"/>
    <property type="project" value="UniProtKB-ARBA"/>
</dbReference>
<keyword evidence="4" id="KW-1185">Reference proteome</keyword>
<dbReference type="RefSeq" id="WP_109691703.1">
    <property type="nucleotide sequence ID" value="NZ_QGDD01000001.1"/>
</dbReference>
<dbReference type="EMBL" id="QGDD01000001">
    <property type="protein sequence ID" value="PWN04196.1"/>
    <property type="molecule type" value="Genomic_DNA"/>
</dbReference>
<evidence type="ECO:0000313" key="3">
    <source>
        <dbReference type="EMBL" id="PWN04196.1"/>
    </source>
</evidence>
<keyword evidence="1" id="KW-1133">Transmembrane helix</keyword>
<feature type="transmembrane region" description="Helical" evidence="1">
    <location>
        <begin position="97"/>
        <end position="118"/>
    </location>
</feature>